<sequence>MGQQQSKDELLYNQVNYGNSEGIKSLVHEGAGLEWIDREGKTPLILACLNPQLFDVAKTLVELGANVNAYRPGRLGGTPLHHAAKRGLQNTVKLLLSHGANPLVMNDDCQTPLEVARVKGNVNVVRAIEDHICLFSGWMREFFGPGFIEMFVPQLLSRKVWVVVLPTGSRNNAKPFKLELAIYSSLQDAQPRTVISLWKANLEEPKLKLADPSVAIVDNSSISRRGRRRRSIYTSREVRCKAGIVRHKHETRIKLASCNENDCQQLQWFCDACKGIPQARGPAFLHVSHPPTAPATASPDSEDLELAMAINASIQSAIAEMPSFDLHSGNEASSSTIWADSASTSAHGGSVGQMVSPPSKASISEWTMTESGSGSNSTAITMVHDNNISSTLMGVKTADSVPTAPPATDEIVEDGLIQYPSIDSTPIDTPSSNAENLPANAGQIKDVGPSSCTICLDAPPEAACVPCGHVAGCMSCLNEIKAKKWGCPVCRAKIEQVIKLYRV</sequence>
<accession>A0A9W7LMD8</accession>
<evidence type="ECO:0000256" key="2">
    <source>
        <dbReference type="ARBA" id="ARBA00023043"/>
    </source>
</evidence>
<dbReference type="PANTHER" id="PTHR24166">
    <property type="entry name" value="ROLLING PEBBLES, ISOFORM B"/>
    <property type="match status" value="1"/>
</dbReference>
<feature type="domain" description="RING-type" evidence="6">
    <location>
        <begin position="452"/>
        <end position="491"/>
    </location>
</feature>
<feature type="region of interest" description="Disordered" evidence="5">
    <location>
        <begin position="342"/>
        <end position="376"/>
    </location>
</feature>
<proteinExistence type="predicted"/>
<protein>
    <submittedName>
        <fullName evidence="7">XB3 ortholog 5 in Arabidopsis thaliana</fullName>
    </submittedName>
</protein>
<feature type="repeat" description="ANK" evidence="3">
    <location>
        <begin position="75"/>
        <end position="107"/>
    </location>
</feature>
<keyword evidence="4" id="KW-0479">Metal-binding</keyword>
<keyword evidence="4" id="KW-0863">Zinc-finger</keyword>
<evidence type="ECO:0000256" key="5">
    <source>
        <dbReference type="SAM" id="MobiDB-lite"/>
    </source>
</evidence>
<dbReference type="InterPro" id="IPR050889">
    <property type="entry name" value="Dendritic_Spine_Reg/Scaffold"/>
</dbReference>
<evidence type="ECO:0000256" key="4">
    <source>
        <dbReference type="PROSITE-ProRule" id="PRU00175"/>
    </source>
</evidence>
<dbReference type="SUPFAM" id="SSF57850">
    <property type="entry name" value="RING/U-box"/>
    <property type="match status" value="1"/>
</dbReference>
<dbReference type="InterPro" id="IPR036770">
    <property type="entry name" value="Ankyrin_rpt-contain_sf"/>
</dbReference>
<dbReference type="OrthoDB" id="1711136at2759"/>
<evidence type="ECO:0000313" key="8">
    <source>
        <dbReference type="Proteomes" id="UP001165190"/>
    </source>
</evidence>
<dbReference type="PROSITE" id="PS50088">
    <property type="entry name" value="ANK_REPEAT"/>
    <property type="match status" value="2"/>
</dbReference>
<dbReference type="Gene3D" id="1.25.40.20">
    <property type="entry name" value="Ankyrin repeat-containing domain"/>
    <property type="match status" value="1"/>
</dbReference>
<keyword evidence="2 3" id="KW-0040">ANK repeat</keyword>
<feature type="repeat" description="ANK" evidence="3">
    <location>
        <begin position="39"/>
        <end position="72"/>
    </location>
</feature>
<evidence type="ECO:0000313" key="7">
    <source>
        <dbReference type="EMBL" id="GMI69932.1"/>
    </source>
</evidence>
<dbReference type="AlphaFoldDB" id="A0A9W7LMD8"/>
<organism evidence="7 8">
    <name type="scientific">Hibiscus trionum</name>
    <name type="common">Flower of an hour</name>
    <dbReference type="NCBI Taxonomy" id="183268"/>
    <lineage>
        <taxon>Eukaryota</taxon>
        <taxon>Viridiplantae</taxon>
        <taxon>Streptophyta</taxon>
        <taxon>Embryophyta</taxon>
        <taxon>Tracheophyta</taxon>
        <taxon>Spermatophyta</taxon>
        <taxon>Magnoliopsida</taxon>
        <taxon>eudicotyledons</taxon>
        <taxon>Gunneridae</taxon>
        <taxon>Pentapetalae</taxon>
        <taxon>rosids</taxon>
        <taxon>malvids</taxon>
        <taxon>Malvales</taxon>
        <taxon>Malvaceae</taxon>
        <taxon>Malvoideae</taxon>
        <taxon>Hibiscus</taxon>
    </lineage>
</organism>
<dbReference type="CDD" id="cd23129">
    <property type="entry name" value="RING-HC_XBAT35-like"/>
    <property type="match status" value="1"/>
</dbReference>
<dbReference type="PROSITE" id="PS50089">
    <property type="entry name" value="ZF_RING_2"/>
    <property type="match status" value="1"/>
</dbReference>
<dbReference type="SUPFAM" id="SSF48403">
    <property type="entry name" value="Ankyrin repeat"/>
    <property type="match status" value="1"/>
</dbReference>
<evidence type="ECO:0000259" key="6">
    <source>
        <dbReference type="PROSITE" id="PS50089"/>
    </source>
</evidence>
<dbReference type="PANTHER" id="PTHR24166:SF45">
    <property type="entry name" value="E3 UBIQUITIN-PROTEIN LIGASE XBAT35"/>
    <property type="match status" value="1"/>
</dbReference>
<dbReference type="InterPro" id="IPR013083">
    <property type="entry name" value="Znf_RING/FYVE/PHD"/>
</dbReference>
<dbReference type="Pfam" id="PF13920">
    <property type="entry name" value="zf-C3HC4_3"/>
    <property type="match status" value="1"/>
</dbReference>
<dbReference type="Proteomes" id="UP001165190">
    <property type="component" value="Unassembled WGS sequence"/>
</dbReference>
<dbReference type="SMART" id="SM00184">
    <property type="entry name" value="RING"/>
    <property type="match status" value="1"/>
</dbReference>
<keyword evidence="8" id="KW-1185">Reference proteome</keyword>
<keyword evidence="4" id="KW-0862">Zinc</keyword>
<feature type="compositionally biased region" description="Polar residues" evidence="5">
    <location>
        <begin position="359"/>
        <end position="376"/>
    </location>
</feature>
<dbReference type="SMART" id="SM00248">
    <property type="entry name" value="ANK"/>
    <property type="match status" value="3"/>
</dbReference>
<dbReference type="EMBL" id="BSYR01000007">
    <property type="protein sequence ID" value="GMI69932.1"/>
    <property type="molecule type" value="Genomic_DNA"/>
</dbReference>
<dbReference type="Pfam" id="PF00023">
    <property type="entry name" value="Ank"/>
    <property type="match status" value="1"/>
</dbReference>
<dbReference type="PROSITE" id="PS50297">
    <property type="entry name" value="ANK_REP_REGION"/>
    <property type="match status" value="2"/>
</dbReference>
<dbReference type="GO" id="GO:0008270">
    <property type="term" value="F:zinc ion binding"/>
    <property type="evidence" value="ECO:0007669"/>
    <property type="project" value="UniProtKB-KW"/>
</dbReference>
<dbReference type="Pfam" id="PF12796">
    <property type="entry name" value="Ank_2"/>
    <property type="match status" value="1"/>
</dbReference>
<dbReference type="InterPro" id="IPR002110">
    <property type="entry name" value="Ankyrin_rpt"/>
</dbReference>
<reference evidence="7" key="1">
    <citation type="submission" date="2023-05" db="EMBL/GenBank/DDBJ databases">
        <title>Genome and transcriptome analyses reveal genes involved in the formation of fine ridges on petal epidermal cells in Hibiscus trionum.</title>
        <authorList>
            <person name="Koshimizu S."/>
            <person name="Masuda S."/>
            <person name="Ishii T."/>
            <person name="Shirasu K."/>
            <person name="Hoshino A."/>
            <person name="Arita M."/>
        </authorList>
    </citation>
    <scope>NUCLEOTIDE SEQUENCE</scope>
    <source>
        <strain evidence="7">Hamamatsu line</strain>
    </source>
</reference>
<keyword evidence="1" id="KW-0677">Repeat</keyword>
<evidence type="ECO:0000256" key="1">
    <source>
        <dbReference type="ARBA" id="ARBA00022737"/>
    </source>
</evidence>
<dbReference type="InterPro" id="IPR001841">
    <property type="entry name" value="Znf_RING"/>
</dbReference>
<name>A0A9W7LMD8_HIBTR</name>
<comment type="caution">
    <text evidence="7">The sequence shown here is derived from an EMBL/GenBank/DDBJ whole genome shotgun (WGS) entry which is preliminary data.</text>
</comment>
<gene>
    <name evidence="7" type="ORF">HRI_000662500</name>
</gene>
<dbReference type="Gene3D" id="3.30.40.10">
    <property type="entry name" value="Zinc/RING finger domain, C3HC4 (zinc finger)"/>
    <property type="match status" value="1"/>
</dbReference>
<evidence type="ECO:0000256" key="3">
    <source>
        <dbReference type="PROSITE-ProRule" id="PRU00023"/>
    </source>
</evidence>